<accession>A0ABR1JQ63</accession>
<proteinExistence type="predicted"/>
<organism evidence="3 4">
    <name type="scientific">Marasmiellus scandens</name>
    <dbReference type="NCBI Taxonomy" id="2682957"/>
    <lineage>
        <taxon>Eukaryota</taxon>
        <taxon>Fungi</taxon>
        <taxon>Dikarya</taxon>
        <taxon>Basidiomycota</taxon>
        <taxon>Agaricomycotina</taxon>
        <taxon>Agaricomycetes</taxon>
        <taxon>Agaricomycetidae</taxon>
        <taxon>Agaricales</taxon>
        <taxon>Marasmiineae</taxon>
        <taxon>Omphalotaceae</taxon>
        <taxon>Marasmiellus</taxon>
    </lineage>
</organism>
<evidence type="ECO:0000259" key="2">
    <source>
        <dbReference type="Pfam" id="PF26640"/>
    </source>
</evidence>
<evidence type="ECO:0008006" key="5">
    <source>
        <dbReference type="Google" id="ProtNLM"/>
    </source>
</evidence>
<evidence type="ECO:0000259" key="1">
    <source>
        <dbReference type="Pfam" id="PF06985"/>
    </source>
</evidence>
<gene>
    <name evidence="3" type="ORF">VKT23_007993</name>
</gene>
<dbReference type="PANTHER" id="PTHR10622:SF10">
    <property type="entry name" value="HET DOMAIN-CONTAINING PROTEIN"/>
    <property type="match status" value="1"/>
</dbReference>
<evidence type="ECO:0000313" key="4">
    <source>
        <dbReference type="Proteomes" id="UP001498398"/>
    </source>
</evidence>
<dbReference type="Proteomes" id="UP001498398">
    <property type="component" value="Unassembled WGS sequence"/>
</dbReference>
<dbReference type="PANTHER" id="PTHR10622">
    <property type="entry name" value="HET DOMAIN-CONTAINING PROTEIN"/>
    <property type="match status" value="1"/>
</dbReference>
<keyword evidence="4" id="KW-1185">Reference proteome</keyword>
<sequence length="703" mass="78621">MRLLNTLSFELHEFRSDIPPYAILSHTWEEEEVTFEDIADWHRTGLPIAKAGGSKINNACAYARKYMFEWIWIDSCCIDKSSSAELSEAINSMYQYYEDAEVCYVFLCDASSQENPKNPNSAFRSSRWFRRGWTLQELIVPLYAVFLVNANSEGTEWTEIGTRWSLRYEISAITSVPVQVFEGHSTDEFSIAQKMSWAAFRETTRPEDQAYCLMGLFNVSMPPIYGEGGAKAFMRLQQEIIKISDDRSIFAWISTSEDPSELRGLLARSPEEFRASGEVQISETDESGDISSFSFTNNGLRIYLPILPTPTDDLSAGASMQGFLAPLHCRSKKGDNFLSIYLKQIGKNQYARCRPNEVVFTSPDLIKDLKEVIVKEYSPPRKTRRKSRAAGSHIFDITILPPAQGLLELTDIRKLVGTFDAIGLDANNMAIHVQTEAGLILKDAFVQLLLIYRSAANSAGETFSVVFGARNNTGIVTAIVSEDPSIPASDMPADRAALSLGLGGLLVGLQMTGQWPRIVLEFSHQNNPLISTSMVPSVNLGFRVPRTLFVQNSDYESTTTSLELENVFPPGFYDSGLNSKSSHSREVYLSMPAVAHKDMLFRLLTYSETESDFKLYVAFGFHATGEAWIDLFTKKSVTDDGQKKTQGVVWQFYLNSGLWRKASSSASSDIFGDWRVIATAIQKSSALQLGSHSLLFEFGLFER</sequence>
<dbReference type="InterPro" id="IPR058525">
    <property type="entry name" value="DUF8212"/>
</dbReference>
<evidence type="ECO:0000313" key="3">
    <source>
        <dbReference type="EMBL" id="KAK7462394.1"/>
    </source>
</evidence>
<name>A0ABR1JQ63_9AGAR</name>
<reference evidence="3 4" key="1">
    <citation type="submission" date="2024-01" db="EMBL/GenBank/DDBJ databases">
        <title>A draft genome for the cacao thread blight pathogen Marasmiellus scandens.</title>
        <authorList>
            <person name="Baruah I.K."/>
            <person name="Leung J."/>
            <person name="Bukari Y."/>
            <person name="Amoako-Attah I."/>
            <person name="Meinhardt L.W."/>
            <person name="Bailey B.A."/>
            <person name="Cohen S.P."/>
        </authorList>
    </citation>
    <scope>NUCLEOTIDE SEQUENCE [LARGE SCALE GENOMIC DNA]</scope>
    <source>
        <strain evidence="3 4">GH-19</strain>
    </source>
</reference>
<feature type="domain" description="Heterokaryon incompatibility" evidence="1">
    <location>
        <begin position="21"/>
        <end position="114"/>
    </location>
</feature>
<protein>
    <recommendedName>
        <fullName evidence="5">HET-domain-containing protein</fullName>
    </recommendedName>
</protein>
<dbReference type="InterPro" id="IPR010730">
    <property type="entry name" value="HET"/>
</dbReference>
<dbReference type="Pfam" id="PF06985">
    <property type="entry name" value="HET"/>
    <property type="match status" value="1"/>
</dbReference>
<feature type="domain" description="DUF8212" evidence="2">
    <location>
        <begin position="231"/>
        <end position="268"/>
    </location>
</feature>
<dbReference type="EMBL" id="JBANRG010000011">
    <property type="protein sequence ID" value="KAK7462394.1"/>
    <property type="molecule type" value="Genomic_DNA"/>
</dbReference>
<dbReference type="Pfam" id="PF26640">
    <property type="entry name" value="DUF8212"/>
    <property type="match status" value="1"/>
</dbReference>
<comment type="caution">
    <text evidence="3">The sequence shown here is derived from an EMBL/GenBank/DDBJ whole genome shotgun (WGS) entry which is preliminary data.</text>
</comment>